<keyword evidence="6" id="KW-0813">Transport</keyword>
<comment type="caution">
    <text evidence="8">The sequence shown here is derived from an EMBL/GenBank/DDBJ whole genome shotgun (WGS) entry which is preliminary data.</text>
</comment>
<feature type="transmembrane region" description="Helical" evidence="6">
    <location>
        <begin position="17"/>
        <end position="35"/>
    </location>
</feature>
<organism evidence="8 9">
    <name type="scientific">Weissella kandleri</name>
    <dbReference type="NCBI Taxonomy" id="1616"/>
    <lineage>
        <taxon>Bacteria</taxon>
        <taxon>Bacillati</taxon>
        <taxon>Bacillota</taxon>
        <taxon>Bacilli</taxon>
        <taxon>Lactobacillales</taxon>
        <taxon>Lactobacillaceae</taxon>
        <taxon>Weissella</taxon>
    </lineage>
</organism>
<evidence type="ECO:0000256" key="3">
    <source>
        <dbReference type="ARBA" id="ARBA00022692"/>
    </source>
</evidence>
<evidence type="ECO:0000256" key="5">
    <source>
        <dbReference type="ARBA" id="ARBA00023136"/>
    </source>
</evidence>
<comment type="subcellular location">
    <subcellularLocation>
        <location evidence="1 6">Cell membrane</location>
        <topology evidence="1 6">Multi-pass membrane protein</topology>
    </subcellularLocation>
</comment>
<keyword evidence="3 6" id="KW-0812">Transmembrane</keyword>
<dbReference type="OrthoDB" id="1705903at2"/>
<dbReference type="GO" id="GO:0005886">
    <property type="term" value="C:plasma membrane"/>
    <property type="evidence" value="ECO:0007669"/>
    <property type="project" value="UniProtKB-SubCell"/>
</dbReference>
<feature type="transmembrane region" description="Helical" evidence="6">
    <location>
        <begin position="152"/>
        <end position="176"/>
    </location>
</feature>
<feature type="transmembrane region" description="Helical" evidence="6">
    <location>
        <begin position="571"/>
        <end position="592"/>
    </location>
</feature>
<dbReference type="Proteomes" id="UP000051655">
    <property type="component" value="Unassembled WGS sequence"/>
</dbReference>
<dbReference type="RefSeq" id="WP_057753283.1">
    <property type="nucleotide sequence ID" value="NZ_JQBP01000001.1"/>
</dbReference>
<feature type="transmembrane region" description="Helical" evidence="6">
    <location>
        <begin position="103"/>
        <end position="126"/>
    </location>
</feature>
<evidence type="ECO:0000256" key="2">
    <source>
        <dbReference type="ARBA" id="ARBA00022475"/>
    </source>
</evidence>
<dbReference type="InterPro" id="IPR052536">
    <property type="entry name" value="ABC-4_Integral_Memb_Prot"/>
</dbReference>
<dbReference type="EMBL" id="JQBP01000001">
    <property type="protein sequence ID" value="KRN75595.1"/>
    <property type="molecule type" value="Genomic_DNA"/>
</dbReference>
<evidence type="ECO:0000259" key="7">
    <source>
        <dbReference type="Pfam" id="PF02687"/>
    </source>
</evidence>
<dbReference type="InterPro" id="IPR003838">
    <property type="entry name" value="ABC3_permease_C"/>
</dbReference>
<feature type="transmembrane region" description="Helical" evidence="6">
    <location>
        <begin position="484"/>
        <end position="506"/>
    </location>
</feature>
<gene>
    <name evidence="8" type="ORF">IV73_GL000079</name>
</gene>
<feature type="transmembrane region" description="Helical" evidence="6">
    <location>
        <begin position="228"/>
        <end position="251"/>
    </location>
</feature>
<dbReference type="InterPro" id="IPR027022">
    <property type="entry name" value="ABC_permease_BceB-typ"/>
</dbReference>
<protein>
    <recommendedName>
        <fullName evidence="7">ABC3 transporter permease C-terminal domain-containing protein</fullName>
    </recommendedName>
</protein>
<feature type="transmembrane region" description="Helical" evidence="6">
    <location>
        <begin position="197"/>
        <end position="216"/>
    </location>
</feature>
<keyword evidence="2 6" id="KW-1003">Cell membrane</keyword>
<feature type="transmembrane region" description="Helical" evidence="6">
    <location>
        <begin position="55"/>
        <end position="82"/>
    </location>
</feature>
<dbReference type="Pfam" id="PF02687">
    <property type="entry name" value="FtsX"/>
    <property type="match status" value="1"/>
</dbReference>
<evidence type="ECO:0000313" key="9">
    <source>
        <dbReference type="Proteomes" id="UP000051655"/>
    </source>
</evidence>
<proteinExistence type="inferred from homology"/>
<dbReference type="AlphaFoldDB" id="A0A0R2JE41"/>
<reference evidence="8 9" key="1">
    <citation type="journal article" date="2015" name="Genome Announc.">
        <title>Expanding the biotechnology potential of lactobacilli through comparative genomics of 213 strains and associated genera.</title>
        <authorList>
            <person name="Sun Z."/>
            <person name="Harris H.M."/>
            <person name="McCann A."/>
            <person name="Guo C."/>
            <person name="Argimon S."/>
            <person name="Zhang W."/>
            <person name="Yang X."/>
            <person name="Jeffery I.B."/>
            <person name="Cooney J.C."/>
            <person name="Kagawa T.F."/>
            <person name="Liu W."/>
            <person name="Song Y."/>
            <person name="Salvetti E."/>
            <person name="Wrobel A."/>
            <person name="Rasinkangas P."/>
            <person name="Parkhill J."/>
            <person name="Rea M.C."/>
            <person name="O'Sullivan O."/>
            <person name="Ritari J."/>
            <person name="Douillard F.P."/>
            <person name="Paul Ross R."/>
            <person name="Yang R."/>
            <person name="Briner A.E."/>
            <person name="Felis G.E."/>
            <person name="de Vos W.M."/>
            <person name="Barrangou R."/>
            <person name="Klaenhammer T.R."/>
            <person name="Caufield P.W."/>
            <person name="Cui Y."/>
            <person name="Zhang H."/>
            <person name="O'Toole P.W."/>
        </authorList>
    </citation>
    <scope>NUCLEOTIDE SEQUENCE [LARGE SCALE GENOMIC DNA]</scope>
    <source>
        <strain evidence="8 9">DSM 20593</strain>
    </source>
</reference>
<dbReference type="GO" id="GO:0055085">
    <property type="term" value="P:transmembrane transport"/>
    <property type="evidence" value="ECO:0007669"/>
    <property type="project" value="UniProtKB-UniRule"/>
</dbReference>
<keyword evidence="4 6" id="KW-1133">Transmembrane helix</keyword>
<accession>A0A0R2JE41</accession>
<sequence>MLFKLSLAGFKERRQDYLVLFSGLAFVVAIFYMFESIATNQALIHSTSAAAVLPMIFRIGSVLLSLITIIYITYANSFLLSLRQREYGMYMMLGARKSKIAQIMAGETLWLGLIAWIFGIGLGLGLTAGVSQLLMKVLAIHQTKFMVWNGKALLVTLVLFFILFVLAAIFNAGILSKKRIINLLRADQKAQTVRLSGLKRIVLLVVALILLALGYWGIYRVGGGDKSVIFDLILALITIPVGTYLVYLAAVPQLIRWFRLRPGTISHGLHTFTFGQIEFRMGQYAKMLSVVTILLALALGSITFGFGFAQQVQKVNDKYNYYDTILNQPNRQEIKMLDQVKGSKQLVDYRYKVQDNQVYFLKDDLKQHKPVDKTLEKGHKLSNQDLNRPILSADWQQALYSIYPIYQLKITPEIKVADQKQFNQLAGGTQRLMLVKTDRFHAYHHLWGELDRIEMQRHHVGRQEYLSRYATQQQLQSAANGFEFMGFFLGVAFLAMMASTLMFKVLSGAQADRKRYTMLMKVGATRGDMQRAIWREIGWLFVIPSMVGAVHVIFGLQMFRPLLNNPYGDLWIPFGIFAILYVMYYFITVGLYQKIVLPKRA</sequence>
<evidence type="ECO:0000256" key="4">
    <source>
        <dbReference type="ARBA" id="ARBA00022989"/>
    </source>
</evidence>
<dbReference type="PANTHER" id="PTHR46795:SF3">
    <property type="entry name" value="ABC TRANSPORTER PERMEASE"/>
    <property type="match status" value="1"/>
</dbReference>
<keyword evidence="5 6" id="KW-0472">Membrane</keyword>
<evidence type="ECO:0000313" key="8">
    <source>
        <dbReference type="EMBL" id="KRN75595.1"/>
    </source>
</evidence>
<keyword evidence="9" id="KW-1185">Reference proteome</keyword>
<name>A0A0R2JE41_9LACO</name>
<evidence type="ECO:0000256" key="1">
    <source>
        <dbReference type="ARBA" id="ARBA00004651"/>
    </source>
</evidence>
<feature type="domain" description="ABC3 transporter permease C-terminal" evidence="7">
    <location>
        <begin position="60"/>
        <end position="177"/>
    </location>
</feature>
<feature type="transmembrane region" description="Helical" evidence="6">
    <location>
        <begin position="537"/>
        <end position="559"/>
    </location>
</feature>
<dbReference type="PATRIC" id="fig|1616.3.peg.79"/>
<comment type="similarity">
    <text evidence="6">Belongs to the ABC-4 integral membrane protein family.</text>
</comment>
<feature type="transmembrane region" description="Helical" evidence="6">
    <location>
        <begin position="287"/>
        <end position="309"/>
    </location>
</feature>
<dbReference type="PIRSF" id="PIRSF018968">
    <property type="entry name" value="ABC_permease_BceB"/>
    <property type="match status" value="1"/>
</dbReference>
<dbReference type="PANTHER" id="PTHR46795">
    <property type="entry name" value="ABC TRANSPORTER PERMEASE-RELATED-RELATED"/>
    <property type="match status" value="1"/>
</dbReference>
<dbReference type="STRING" id="1616.IV73_GL000079"/>
<evidence type="ECO:0000256" key="6">
    <source>
        <dbReference type="PIRNR" id="PIRNR018968"/>
    </source>
</evidence>